<dbReference type="InterPro" id="IPR000639">
    <property type="entry name" value="Epox_hydrolase-like"/>
</dbReference>
<dbReference type="Gene3D" id="3.40.50.1820">
    <property type="entry name" value="alpha/beta hydrolase"/>
    <property type="match status" value="1"/>
</dbReference>
<dbReference type="PRINTS" id="PR00111">
    <property type="entry name" value="ABHYDROLASE"/>
</dbReference>
<sequence>MNRITHRTVETNGIHLHIAEAGQGPLVLLLHGWPESSYSWRHQIPALAAAGYHVVAPDVRGYGQSDRPEAIEAYRMKALLADFVGLLDALGEETAVVIGHDWGATIAWICAALHPERFRAVAGLSVPYLGRAPMLPTQLFKSIFGEKWFYVLYFQEPGVAEAELEADIPRTMRTILAGAALDPTAPANQAKRAGDGLLTGIDVPSSLPTWLTEEDLAHYSKELAASGFRGGLNRYRNMDRDWEELPELATARVEQPALFLVGECDPGRSFAPTDAMTALVPNLKEVRVIPGAGHWIQQERPAEVNAAIIEFLRAL</sequence>
<dbReference type="STRING" id="1391654.AKJ09_10953"/>
<dbReference type="PRINTS" id="PR00412">
    <property type="entry name" value="EPOXHYDRLASE"/>
</dbReference>
<keyword evidence="4" id="KW-1185">Reference proteome</keyword>
<dbReference type="AlphaFoldDB" id="A0A0K1QFU6"/>
<name>A0A0K1QFU6_9BACT</name>
<accession>A0A0K1QFU6</accession>
<dbReference type="EMBL" id="CP012333">
    <property type="protein sequence ID" value="AKV04290.1"/>
    <property type="molecule type" value="Genomic_DNA"/>
</dbReference>
<dbReference type="PATRIC" id="fig|1391654.3.peg.11098"/>
<dbReference type="SUPFAM" id="SSF53474">
    <property type="entry name" value="alpha/beta-Hydrolases"/>
    <property type="match status" value="1"/>
</dbReference>
<organism evidence="3 4">
    <name type="scientific">Labilithrix luteola</name>
    <dbReference type="NCBI Taxonomy" id="1391654"/>
    <lineage>
        <taxon>Bacteria</taxon>
        <taxon>Pseudomonadati</taxon>
        <taxon>Myxococcota</taxon>
        <taxon>Polyangia</taxon>
        <taxon>Polyangiales</taxon>
        <taxon>Labilitrichaceae</taxon>
        <taxon>Labilithrix</taxon>
    </lineage>
</organism>
<evidence type="ECO:0000313" key="3">
    <source>
        <dbReference type="EMBL" id="AKV04290.1"/>
    </source>
</evidence>
<dbReference type="RefSeq" id="WP_146654926.1">
    <property type="nucleotide sequence ID" value="NZ_CP012333.1"/>
</dbReference>
<dbReference type="InterPro" id="IPR029058">
    <property type="entry name" value="AB_hydrolase_fold"/>
</dbReference>
<proteinExistence type="predicted"/>
<dbReference type="GO" id="GO:0016787">
    <property type="term" value="F:hydrolase activity"/>
    <property type="evidence" value="ECO:0007669"/>
    <property type="project" value="UniProtKB-KW"/>
</dbReference>
<dbReference type="KEGG" id="llu:AKJ09_10953"/>
<reference evidence="3 4" key="1">
    <citation type="submission" date="2015-08" db="EMBL/GenBank/DDBJ databases">
        <authorList>
            <person name="Babu N.S."/>
            <person name="Beckwith C.J."/>
            <person name="Beseler K.G."/>
            <person name="Brison A."/>
            <person name="Carone J.V."/>
            <person name="Caskin T.P."/>
            <person name="Diamond M."/>
            <person name="Durham M.E."/>
            <person name="Foxe J.M."/>
            <person name="Go M."/>
            <person name="Henderson B.A."/>
            <person name="Jones I.B."/>
            <person name="McGettigan J.A."/>
            <person name="Micheletti S.J."/>
            <person name="Nasrallah M.E."/>
            <person name="Ortiz D."/>
            <person name="Piller C.R."/>
            <person name="Privatt S.R."/>
            <person name="Schneider S.L."/>
            <person name="Sharp S."/>
            <person name="Smith T.C."/>
            <person name="Stanton J.D."/>
            <person name="Ullery H.E."/>
            <person name="Wilson R.J."/>
            <person name="Serrano M.G."/>
            <person name="Buck G."/>
            <person name="Lee V."/>
            <person name="Wang Y."/>
            <person name="Carvalho R."/>
            <person name="Voegtly L."/>
            <person name="Shi R."/>
            <person name="Duckworth R."/>
            <person name="Johnson A."/>
            <person name="Loviza R."/>
            <person name="Walstead R."/>
            <person name="Shah Z."/>
            <person name="Kiflezghi M."/>
            <person name="Wade K."/>
            <person name="Ball S.L."/>
            <person name="Bradley K.W."/>
            <person name="Asai D.J."/>
            <person name="Bowman C.A."/>
            <person name="Russell D.A."/>
            <person name="Pope W.H."/>
            <person name="Jacobs-Sera D."/>
            <person name="Hendrix R.W."/>
            <person name="Hatfull G.F."/>
        </authorList>
    </citation>
    <scope>NUCLEOTIDE SEQUENCE [LARGE SCALE GENOMIC DNA]</scope>
    <source>
        <strain evidence="3 4">DSM 27648</strain>
    </source>
</reference>
<keyword evidence="1 3" id="KW-0378">Hydrolase</keyword>
<dbReference type="InterPro" id="IPR000073">
    <property type="entry name" value="AB_hydrolase_1"/>
</dbReference>
<dbReference type="Pfam" id="PF00561">
    <property type="entry name" value="Abhydrolase_1"/>
    <property type="match status" value="1"/>
</dbReference>
<evidence type="ECO:0000256" key="1">
    <source>
        <dbReference type="ARBA" id="ARBA00022801"/>
    </source>
</evidence>
<evidence type="ECO:0000313" key="4">
    <source>
        <dbReference type="Proteomes" id="UP000064967"/>
    </source>
</evidence>
<protein>
    <submittedName>
        <fullName evidence="3">Epoxide hydrolase</fullName>
    </submittedName>
</protein>
<dbReference type="PANTHER" id="PTHR43329">
    <property type="entry name" value="EPOXIDE HYDROLASE"/>
    <property type="match status" value="1"/>
</dbReference>
<feature type="domain" description="AB hydrolase-1" evidence="2">
    <location>
        <begin position="25"/>
        <end position="301"/>
    </location>
</feature>
<evidence type="ECO:0000259" key="2">
    <source>
        <dbReference type="Pfam" id="PF00561"/>
    </source>
</evidence>
<gene>
    <name evidence="3" type="ORF">AKJ09_10953</name>
</gene>
<dbReference type="Proteomes" id="UP000064967">
    <property type="component" value="Chromosome"/>
</dbReference>
<dbReference type="OrthoDB" id="5338718at2"/>